<protein>
    <submittedName>
        <fullName evidence="1">Uncharacterized protein</fullName>
    </submittedName>
</protein>
<organism evidence="1 2">
    <name type="scientific">Entomophthora muscae</name>
    <dbReference type="NCBI Taxonomy" id="34485"/>
    <lineage>
        <taxon>Eukaryota</taxon>
        <taxon>Fungi</taxon>
        <taxon>Fungi incertae sedis</taxon>
        <taxon>Zoopagomycota</taxon>
        <taxon>Entomophthoromycotina</taxon>
        <taxon>Entomophthoromycetes</taxon>
        <taxon>Entomophthorales</taxon>
        <taxon>Entomophthoraceae</taxon>
        <taxon>Entomophthora</taxon>
    </lineage>
</organism>
<reference evidence="1" key="1">
    <citation type="submission" date="2022-04" db="EMBL/GenBank/DDBJ databases">
        <title>Genome of the entomopathogenic fungus Entomophthora muscae.</title>
        <authorList>
            <person name="Elya C."/>
            <person name="Lovett B.R."/>
            <person name="Lee E."/>
            <person name="Macias A.M."/>
            <person name="Hajek A.E."/>
            <person name="De Bivort B.L."/>
            <person name="Kasson M.T."/>
            <person name="De Fine Licht H.H."/>
            <person name="Stajich J.E."/>
        </authorList>
    </citation>
    <scope>NUCLEOTIDE SEQUENCE</scope>
    <source>
        <strain evidence="1">Berkeley</strain>
    </source>
</reference>
<keyword evidence="2" id="KW-1185">Reference proteome</keyword>
<dbReference type="Proteomes" id="UP001165960">
    <property type="component" value="Unassembled WGS sequence"/>
</dbReference>
<evidence type="ECO:0000313" key="2">
    <source>
        <dbReference type="Proteomes" id="UP001165960"/>
    </source>
</evidence>
<name>A0ACC2TPR1_9FUNG</name>
<gene>
    <name evidence="1" type="ORF">DSO57_1025776</name>
</gene>
<sequence>MIKIPNRRFTHIISPLGDAFSAVLIGTVGFLLYDTKPFKPDRPNQVTLFQLLRKELPTKFSFLKIERKEPSAATFDQDKAFEEFTKAAIQK</sequence>
<dbReference type="EMBL" id="QTSX02002276">
    <property type="protein sequence ID" value="KAJ9076485.1"/>
    <property type="molecule type" value="Genomic_DNA"/>
</dbReference>
<comment type="caution">
    <text evidence="1">The sequence shown here is derived from an EMBL/GenBank/DDBJ whole genome shotgun (WGS) entry which is preliminary data.</text>
</comment>
<evidence type="ECO:0000313" key="1">
    <source>
        <dbReference type="EMBL" id="KAJ9076485.1"/>
    </source>
</evidence>
<accession>A0ACC2TPR1</accession>
<proteinExistence type="predicted"/>